<sequence length="309" mass="35564">MKMKRFKQAMCATNVLKYGFLPEKNLMTTALIRNAMTIDVEDYFQVSAFASTIPREQWGSLLCRVERNIDIALALLDEGNAHATFFTLGWIAERYPTVVRRIVDNGHELASHGYGHQRVSELSRNEFNEDISRAKKILEDLSGSPVIGYRAPSFSIGADNLWALDLLQEAGYQYSSSIYPIRHDHYGMPEAPRFAHYPRGTDGMLELPPTTAVLLGRNLPAAGGGYFRLLPYQASRWLIRRVNQQDGEPCIFYFHPWELDPDQPRQVSISTKTRFRHYVNLKRMESRIQSLLQDFHWDRMDRIFMKAGA</sequence>
<dbReference type="EMBL" id="OU912926">
    <property type="protein sequence ID" value="CAG9933527.1"/>
    <property type="molecule type" value="Genomic_DNA"/>
</dbReference>
<name>A0ABM8Z115_9PROT</name>
<evidence type="ECO:0000313" key="3">
    <source>
        <dbReference type="Proteomes" id="UP000839052"/>
    </source>
</evidence>
<dbReference type="NCBIfam" id="TIGR03006">
    <property type="entry name" value="pepcterm_polyde"/>
    <property type="match status" value="1"/>
</dbReference>
<dbReference type="InterPro" id="IPR014344">
    <property type="entry name" value="XrtA_polysacc_deacetyl"/>
</dbReference>
<dbReference type="Pfam" id="PF01522">
    <property type="entry name" value="Polysacc_deac_1"/>
    <property type="match status" value="1"/>
</dbReference>
<dbReference type="InterPro" id="IPR011330">
    <property type="entry name" value="Glyco_hydro/deAcase_b/a-brl"/>
</dbReference>
<dbReference type="CDD" id="cd10941">
    <property type="entry name" value="CE4_PuuE_HpPgdA_like_2"/>
    <property type="match status" value="1"/>
</dbReference>
<dbReference type="PROSITE" id="PS51677">
    <property type="entry name" value="NODB"/>
    <property type="match status" value="1"/>
</dbReference>
<gene>
    <name evidence="2" type="ORF">NTG6680_2278</name>
</gene>
<dbReference type="Proteomes" id="UP000839052">
    <property type="component" value="Chromosome"/>
</dbReference>
<keyword evidence="3" id="KW-1185">Reference proteome</keyword>
<evidence type="ECO:0000259" key="1">
    <source>
        <dbReference type="PROSITE" id="PS51677"/>
    </source>
</evidence>
<dbReference type="InterPro" id="IPR045235">
    <property type="entry name" value="PuuE_HpPgdA-like"/>
</dbReference>
<proteinExistence type="predicted"/>
<dbReference type="Pfam" id="PF11959">
    <property type="entry name" value="DUF3473"/>
    <property type="match status" value="1"/>
</dbReference>
<organism evidence="2 3">
    <name type="scientific">Candidatus Nitrotoga arctica</name>
    <dbReference type="NCBI Taxonomy" id="453162"/>
    <lineage>
        <taxon>Bacteria</taxon>
        <taxon>Pseudomonadati</taxon>
        <taxon>Pseudomonadota</taxon>
        <taxon>Betaproteobacteria</taxon>
        <taxon>Nitrosomonadales</taxon>
        <taxon>Gallionellaceae</taxon>
        <taxon>Candidatus Nitrotoga</taxon>
    </lineage>
</organism>
<accession>A0ABM8Z115</accession>
<dbReference type="PANTHER" id="PTHR47561:SF1">
    <property type="entry name" value="POLYSACCHARIDE DEACETYLASE FAMILY PROTEIN (AFU_ORTHOLOGUE AFUA_6G05030)"/>
    <property type="match status" value="1"/>
</dbReference>
<dbReference type="InterPro" id="IPR002509">
    <property type="entry name" value="NODB_dom"/>
</dbReference>
<dbReference type="PANTHER" id="PTHR47561">
    <property type="entry name" value="POLYSACCHARIDE DEACETYLASE FAMILY PROTEIN (AFU_ORTHOLOGUE AFUA_6G05030)"/>
    <property type="match status" value="1"/>
</dbReference>
<dbReference type="Gene3D" id="3.20.20.370">
    <property type="entry name" value="Glycoside hydrolase/deacetylase"/>
    <property type="match status" value="1"/>
</dbReference>
<protein>
    <submittedName>
        <fullName evidence="2">Polysaccharide deacetylase</fullName>
    </submittedName>
</protein>
<dbReference type="SUPFAM" id="SSF88713">
    <property type="entry name" value="Glycoside hydrolase/deacetylase"/>
    <property type="match status" value="1"/>
</dbReference>
<evidence type="ECO:0000313" key="2">
    <source>
        <dbReference type="EMBL" id="CAG9933527.1"/>
    </source>
</evidence>
<reference evidence="2 3" key="1">
    <citation type="submission" date="2021-10" db="EMBL/GenBank/DDBJ databases">
        <authorList>
            <person name="Koch H."/>
        </authorList>
    </citation>
    <scope>NUCLEOTIDE SEQUENCE [LARGE SCALE GENOMIC DNA]</scope>
    <source>
        <strain evidence="2">6680</strain>
    </source>
</reference>
<dbReference type="InterPro" id="IPR022560">
    <property type="entry name" value="DUF3473"/>
</dbReference>
<feature type="domain" description="NodB homology" evidence="1">
    <location>
        <begin position="47"/>
        <end position="309"/>
    </location>
</feature>